<dbReference type="Pfam" id="PF01648">
    <property type="entry name" value="ACPS"/>
    <property type="match status" value="1"/>
</dbReference>
<evidence type="ECO:0000259" key="2">
    <source>
        <dbReference type="Pfam" id="PF01648"/>
    </source>
</evidence>
<reference evidence="3 4" key="1">
    <citation type="submission" date="2020-08" db="EMBL/GenBank/DDBJ databases">
        <title>Bridging the membrane lipid divide: bacteria of the FCB group superphylum have the potential to synthesize archaeal ether lipids.</title>
        <authorList>
            <person name="Villanueva L."/>
            <person name="Von Meijenfeldt F.A.B."/>
            <person name="Westbye A.B."/>
            <person name="Yadav S."/>
            <person name="Hopmans E.C."/>
            <person name="Dutilh B.E."/>
            <person name="Sinninghe Damste J.S."/>
        </authorList>
    </citation>
    <scope>NUCLEOTIDE SEQUENCE [LARGE SCALE GENOMIC DNA]</scope>
    <source>
        <strain evidence="3">NIOZ-UU30</strain>
    </source>
</reference>
<feature type="domain" description="4'-phosphopantetheinyl transferase" evidence="2">
    <location>
        <begin position="89"/>
        <end position="182"/>
    </location>
</feature>
<dbReference type="InterPro" id="IPR008278">
    <property type="entry name" value="4-PPantetheinyl_Trfase_dom"/>
</dbReference>
<dbReference type="AlphaFoldDB" id="A0A8J6NQG1"/>
<dbReference type="Gene3D" id="3.90.470.20">
    <property type="entry name" value="4'-phosphopantetheinyl transferase domain"/>
    <property type="match status" value="1"/>
</dbReference>
<accession>A0A8J6NQG1</accession>
<dbReference type="EMBL" id="JACNJH010000122">
    <property type="protein sequence ID" value="MBC8361121.1"/>
    <property type="molecule type" value="Genomic_DNA"/>
</dbReference>
<evidence type="ECO:0000256" key="1">
    <source>
        <dbReference type="ARBA" id="ARBA00022679"/>
    </source>
</evidence>
<gene>
    <name evidence="3" type="ORF">H8E23_06965</name>
</gene>
<dbReference type="SUPFAM" id="SSF56214">
    <property type="entry name" value="4'-phosphopantetheinyl transferase"/>
    <property type="match status" value="1"/>
</dbReference>
<evidence type="ECO:0000313" key="3">
    <source>
        <dbReference type="EMBL" id="MBC8361121.1"/>
    </source>
</evidence>
<evidence type="ECO:0000313" key="4">
    <source>
        <dbReference type="Proteomes" id="UP000603434"/>
    </source>
</evidence>
<dbReference type="Proteomes" id="UP000603434">
    <property type="component" value="Unassembled WGS sequence"/>
</dbReference>
<comment type="caution">
    <text evidence="3">The sequence shown here is derived from an EMBL/GenBank/DDBJ whole genome shotgun (WGS) entry which is preliminary data.</text>
</comment>
<keyword evidence="1 3" id="KW-0808">Transferase</keyword>
<dbReference type="InterPro" id="IPR037143">
    <property type="entry name" value="4-PPantetheinyl_Trfase_dom_sf"/>
</dbReference>
<dbReference type="GO" id="GO:0008897">
    <property type="term" value="F:holo-[acyl-carrier-protein] synthase activity"/>
    <property type="evidence" value="ECO:0007669"/>
    <property type="project" value="InterPro"/>
</dbReference>
<protein>
    <submittedName>
        <fullName evidence="3">4'-phosphopantetheinyl transferase superfamily protein</fullName>
    </submittedName>
</protein>
<organism evidence="3 4">
    <name type="scientific">Candidatus Desulfatibia profunda</name>
    <dbReference type="NCBI Taxonomy" id="2841695"/>
    <lineage>
        <taxon>Bacteria</taxon>
        <taxon>Pseudomonadati</taxon>
        <taxon>Thermodesulfobacteriota</taxon>
        <taxon>Desulfobacteria</taxon>
        <taxon>Desulfobacterales</taxon>
        <taxon>Desulfobacterales incertae sedis</taxon>
        <taxon>Candidatus Desulfatibia</taxon>
    </lineage>
</organism>
<dbReference type="GO" id="GO:0000287">
    <property type="term" value="F:magnesium ion binding"/>
    <property type="evidence" value="ECO:0007669"/>
    <property type="project" value="InterPro"/>
</dbReference>
<sequence length="196" mass="22587">MNRLLIQNRTIHPVILAVPENDRQLSGREKVDNLSRHARRALEISAQKSGISLTELKKDENGAPLPFDGNYWSLTHKPRYVGAVVAKVRIGIDIEKIRPCSEALFKKTADRREWDLADASSSMIFFRYWTSKECVLKAAGTGMRDLKKCRIVQLSDDRHLVIDYQDTKWHIEHLFFDGHIASVVKNDFDIQWTIIT</sequence>
<proteinExistence type="predicted"/>
<name>A0A8J6NQG1_9BACT</name>